<evidence type="ECO:0000256" key="1">
    <source>
        <dbReference type="SAM" id="SignalP"/>
    </source>
</evidence>
<dbReference type="Proteomes" id="UP000245081">
    <property type="component" value="Unassembled WGS sequence"/>
</dbReference>
<dbReference type="PANTHER" id="PTHR38731">
    <property type="entry name" value="LIPL45-RELATED LIPOPROTEIN-RELATED"/>
    <property type="match status" value="1"/>
</dbReference>
<feature type="domain" description="FecR protein" evidence="2">
    <location>
        <begin position="60"/>
        <end position="171"/>
    </location>
</feature>
<evidence type="ECO:0000313" key="4">
    <source>
        <dbReference type="Proteomes" id="UP000245081"/>
    </source>
</evidence>
<dbReference type="Pfam" id="PF04773">
    <property type="entry name" value="FecR"/>
    <property type="match status" value="1"/>
</dbReference>
<proteinExistence type="predicted"/>
<dbReference type="InterPro" id="IPR006860">
    <property type="entry name" value="FecR"/>
</dbReference>
<dbReference type="Gene3D" id="2.60.120.1440">
    <property type="match status" value="1"/>
</dbReference>
<dbReference type="OrthoDB" id="369729at2"/>
<feature type="chain" id="PRO_5015304150" evidence="1">
    <location>
        <begin position="26"/>
        <end position="221"/>
    </location>
</feature>
<organism evidence="3 4">
    <name type="scientific">Novimethylophilus kurashikiensis</name>
    <dbReference type="NCBI Taxonomy" id="1825523"/>
    <lineage>
        <taxon>Bacteria</taxon>
        <taxon>Pseudomonadati</taxon>
        <taxon>Pseudomonadota</taxon>
        <taxon>Betaproteobacteria</taxon>
        <taxon>Nitrosomonadales</taxon>
        <taxon>Methylophilaceae</taxon>
        <taxon>Novimethylophilus</taxon>
    </lineage>
</organism>
<name>A0A2R5F8I9_9PROT</name>
<feature type="signal peptide" evidence="1">
    <location>
        <begin position="1"/>
        <end position="25"/>
    </location>
</feature>
<accession>A0A2R5F8I9</accession>
<dbReference type="RefSeq" id="WP_109015538.1">
    <property type="nucleotide sequence ID" value="NZ_BDOQ01000007.1"/>
</dbReference>
<sequence length="221" mass="23211">MHVVKKAISIAALVAAAFVSQSAYAEAVGTIKKAGPLVSIRHPDQHVSLASEGSAFEQGDVVLTGKTTDATLVMADGQVVYLKPNSAFRIDNYKFAAVAPEEGVSFTSILKGGLRTVSGLIGKKNHDNYALKTPTATIGIRGTDYSAMLCGNGSCDGLEDGVHVFVYDGHIVVSDDTVSQDINTNEGAIIKKATDAITPMDSGVMHFTPPVEFFTPKHPGC</sequence>
<gene>
    <name evidence="3" type="ORF">NMK_1944</name>
</gene>
<keyword evidence="4" id="KW-1185">Reference proteome</keyword>
<dbReference type="EMBL" id="BDOQ01000007">
    <property type="protein sequence ID" value="GBG14345.1"/>
    <property type="molecule type" value="Genomic_DNA"/>
</dbReference>
<evidence type="ECO:0000259" key="2">
    <source>
        <dbReference type="Pfam" id="PF04773"/>
    </source>
</evidence>
<protein>
    <submittedName>
        <fullName evidence="3">Acyl-CoA dehydrogenase</fullName>
    </submittedName>
</protein>
<dbReference type="AlphaFoldDB" id="A0A2R5F8I9"/>
<comment type="caution">
    <text evidence="3">The sequence shown here is derived from an EMBL/GenBank/DDBJ whole genome shotgun (WGS) entry which is preliminary data.</text>
</comment>
<keyword evidence="1" id="KW-0732">Signal</keyword>
<reference evidence="3 4" key="1">
    <citation type="journal article" date="2018" name="Environ. Microbiol.">
        <title>Isolation and genomic characterization of Novimethylophilus kurashikiensis gen. nov. sp. nov., a new lanthanide-dependent methylotrophic species of Methylophilaceae.</title>
        <authorList>
            <person name="Lv H."/>
            <person name="Sahin N."/>
            <person name="Tani A."/>
        </authorList>
    </citation>
    <scope>NUCLEOTIDE SEQUENCE [LARGE SCALE GENOMIC DNA]</scope>
    <source>
        <strain evidence="3 4">La2-4</strain>
    </source>
</reference>
<evidence type="ECO:0000313" key="3">
    <source>
        <dbReference type="EMBL" id="GBG14345.1"/>
    </source>
</evidence>